<evidence type="ECO:0000256" key="3">
    <source>
        <dbReference type="ARBA" id="ARBA00005882"/>
    </source>
</evidence>
<feature type="compositionally biased region" description="Pro residues" evidence="15">
    <location>
        <begin position="1423"/>
        <end position="1438"/>
    </location>
</feature>
<dbReference type="Pfam" id="PF14703">
    <property type="entry name" value="PHM7_cyt"/>
    <property type="match status" value="1"/>
</dbReference>
<accession>A0A8S0WD53</accession>
<keyword evidence="10" id="KW-0249">Electron transport</keyword>
<dbReference type="InterPro" id="IPR003864">
    <property type="entry name" value="CSC1/OSCA1-like_7TM"/>
</dbReference>
<evidence type="ECO:0000259" key="18">
    <source>
        <dbReference type="Pfam" id="PF13967"/>
    </source>
</evidence>
<evidence type="ECO:0000256" key="15">
    <source>
        <dbReference type="SAM" id="MobiDB-lite"/>
    </source>
</evidence>
<dbReference type="Gene3D" id="3.30.160.190">
    <property type="entry name" value="atu1810 like domain"/>
    <property type="match status" value="1"/>
</dbReference>
<feature type="compositionally biased region" description="Polar residues" evidence="15">
    <location>
        <begin position="1276"/>
        <end position="1301"/>
    </location>
</feature>
<feature type="transmembrane region" description="Helical" evidence="16">
    <location>
        <begin position="1126"/>
        <end position="1146"/>
    </location>
</feature>
<feature type="transmembrane region" description="Helical" evidence="16">
    <location>
        <begin position="245"/>
        <end position="266"/>
    </location>
</feature>
<feature type="compositionally biased region" description="Basic residues" evidence="15">
    <location>
        <begin position="1249"/>
        <end position="1259"/>
    </location>
</feature>
<dbReference type="InterPro" id="IPR038532">
    <property type="entry name" value="NDUFS4-like_sf"/>
</dbReference>
<feature type="transmembrane region" description="Helical" evidence="16">
    <location>
        <begin position="923"/>
        <end position="943"/>
    </location>
</feature>
<dbReference type="OrthoDB" id="1689567at2759"/>
<feature type="transmembrane region" description="Helical" evidence="16">
    <location>
        <begin position="964"/>
        <end position="987"/>
    </location>
</feature>
<name>A0A8S0WD53_CYCAE</name>
<feature type="region of interest" description="Disordered" evidence="15">
    <location>
        <begin position="1247"/>
        <end position="1315"/>
    </location>
</feature>
<evidence type="ECO:0000256" key="6">
    <source>
        <dbReference type="ARBA" id="ARBA00022660"/>
    </source>
</evidence>
<keyword evidence="21" id="KW-1185">Reference proteome</keyword>
<feature type="coiled-coil region" evidence="14">
    <location>
        <begin position="1600"/>
        <end position="1627"/>
    </location>
</feature>
<feature type="compositionally biased region" description="Basic and acidic residues" evidence="15">
    <location>
        <begin position="1462"/>
        <end position="1471"/>
    </location>
</feature>
<evidence type="ECO:0000256" key="4">
    <source>
        <dbReference type="ARBA" id="ARBA00007779"/>
    </source>
</evidence>
<dbReference type="EMBL" id="CACVBS010000105">
    <property type="protein sequence ID" value="CAA7271329.1"/>
    <property type="molecule type" value="Genomic_DNA"/>
</dbReference>
<proteinExistence type="inferred from homology"/>
<dbReference type="GO" id="GO:0005227">
    <property type="term" value="F:calcium-activated cation channel activity"/>
    <property type="evidence" value="ECO:0007669"/>
    <property type="project" value="InterPro"/>
</dbReference>
<keyword evidence="6" id="KW-0679">Respiratory chain</keyword>
<feature type="compositionally biased region" description="Basic and acidic residues" evidence="15">
    <location>
        <begin position="546"/>
        <end position="565"/>
    </location>
</feature>
<keyword evidence="14" id="KW-0175">Coiled coil</keyword>
<dbReference type="PANTHER" id="PTHR13018:SF139">
    <property type="entry name" value="PHOSPHATE METABOLISM PROTEIN 7"/>
    <property type="match status" value="1"/>
</dbReference>
<dbReference type="InterPro" id="IPR027815">
    <property type="entry name" value="CSC1/OSCA1-like_cyt"/>
</dbReference>
<feature type="transmembrane region" description="Helical" evidence="16">
    <location>
        <begin position="1152"/>
        <end position="1171"/>
    </location>
</feature>
<feature type="domain" description="CSC1/OSCA1-like N-terminal transmembrane" evidence="18">
    <location>
        <begin position="292"/>
        <end position="414"/>
    </location>
</feature>
<feature type="compositionally biased region" description="Low complexity" evidence="15">
    <location>
        <begin position="1524"/>
        <end position="1539"/>
    </location>
</feature>
<keyword evidence="5" id="KW-0813">Transport</keyword>
<dbReference type="PANTHER" id="PTHR13018">
    <property type="entry name" value="PROBABLE MEMBRANE PROTEIN DUF221-RELATED"/>
    <property type="match status" value="1"/>
</dbReference>
<feature type="transmembrane region" description="Helical" evidence="16">
    <location>
        <begin position="346"/>
        <end position="365"/>
    </location>
</feature>
<feature type="region of interest" description="Disordered" evidence="15">
    <location>
        <begin position="1462"/>
        <end position="1556"/>
    </location>
</feature>
<feature type="region of interest" description="Disordered" evidence="15">
    <location>
        <begin position="538"/>
        <end position="572"/>
    </location>
</feature>
<feature type="domain" description="CSC1/OSCA1-like cytosolic" evidence="19">
    <location>
        <begin position="576"/>
        <end position="854"/>
    </location>
</feature>
<evidence type="ECO:0000259" key="17">
    <source>
        <dbReference type="Pfam" id="PF02714"/>
    </source>
</evidence>
<dbReference type="GO" id="GO:0022900">
    <property type="term" value="P:electron transport chain"/>
    <property type="evidence" value="ECO:0007669"/>
    <property type="project" value="InterPro"/>
</dbReference>
<evidence type="ECO:0000256" key="12">
    <source>
        <dbReference type="ARBA" id="ARBA00023128"/>
    </source>
</evidence>
<evidence type="ECO:0000256" key="16">
    <source>
        <dbReference type="SAM" id="Phobius"/>
    </source>
</evidence>
<evidence type="ECO:0008006" key="22">
    <source>
        <dbReference type="Google" id="ProtNLM"/>
    </source>
</evidence>
<dbReference type="GO" id="GO:0005886">
    <property type="term" value="C:plasma membrane"/>
    <property type="evidence" value="ECO:0007669"/>
    <property type="project" value="TreeGrafter"/>
</dbReference>
<dbReference type="InterPro" id="IPR006885">
    <property type="entry name" value="NADH_UbQ_FeS_4_mit-like"/>
</dbReference>
<evidence type="ECO:0000256" key="9">
    <source>
        <dbReference type="ARBA" id="ARBA00022946"/>
    </source>
</evidence>
<dbReference type="Pfam" id="PF02714">
    <property type="entry name" value="RSN1_7TM"/>
    <property type="match status" value="1"/>
</dbReference>
<comment type="caution">
    <text evidence="20">The sequence shown here is derived from an EMBL/GenBank/DDBJ whole genome shotgun (WGS) entry which is preliminary data.</text>
</comment>
<keyword evidence="7 16" id="KW-0812">Transmembrane</keyword>
<feature type="compositionally biased region" description="Basic and acidic residues" evidence="15">
    <location>
        <begin position="1264"/>
        <end position="1275"/>
    </location>
</feature>
<protein>
    <recommendedName>
        <fullName evidence="22">DUF221-domain-containing protein</fullName>
    </recommendedName>
</protein>
<evidence type="ECO:0000256" key="8">
    <source>
        <dbReference type="ARBA" id="ARBA00022792"/>
    </source>
</evidence>
<feature type="transmembrane region" description="Helical" evidence="16">
    <location>
        <begin position="870"/>
        <end position="903"/>
    </location>
</feature>
<keyword evidence="13 16" id="KW-0472">Membrane</keyword>
<evidence type="ECO:0000256" key="13">
    <source>
        <dbReference type="ARBA" id="ARBA00023136"/>
    </source>
</evidence>
<evidence type="ECO:0000256" key="1">
    <source>
        <dbReference type="ARBA" id="ARBA00004141"/>
    </source>
</evidence>
<feature type="transmembrane region" description="Helical" evidence="16">
    <location>
        <begin position="395"/>
        <end position="417"/>
    </location>
</feature>
<evidence type="ECO:0000256" key="7">
    <source>
        <dbReference type="ARBA" id="ARBA00022692"/>
    </source>
</evidence>
<reference evidence="20 21" key="1">
    <citation type="submission" date="2020-01" db="EMBL/GenBank/DDBJ databases">
        <authorList>
            <person name="Gupta K D."/>
        </authorList>
    </citation>
    <scope>NUCLEOTIDE SEQUENCE [LARGE SCALE GENOMIC DNA]</scope>
</reference>
<feature type="transmembrane region" description="Helical" evidence="16">
    <location>
        <begin position="1062"/>
        <end position="1081"/>
    </location>
</feature>
<evidence type="ECO:0000256" key="5">
    <source>
        <dbReference type="ARBA" id="ARBA00022448"/>
    </source>
</evidence>
<keyword evidence="9" id="KW-0809">Transit peptide</keyword>
<dbReference type="InterPro" id="IPR032880">
    <property type="entry name" value="CSC1/OSCA1-like_N"/>
</dbReference>
<evidence type="ECO:0000256" key="14">
    <source>
        <dbReference type="SAM" id="Coils"/>
    </source>
</evidence>
<sequence length="1641" mass="183456">MLLLRASKQSVSLLRTARISIASHLPRNISTEAGNAAEKKTEEKSGDIAVQPTRDVLVADVISGAPSELRHRAVRIYQPTRNTMQSGSGKSERWRIDFDILQGGGRWENPLMGYASSADYMQGTRISFRSKEDAIHFAEKQGWDYYVYVSASPPLTTGSSYGLRQQSTVKRIPPKNYAENYVYKPNKLRIMRTNPDLSGSSRVTLLSRIPNSGRYITRTTSALLHASRILTLFTSTRNPVSNGGLVNQSVIAVGITLLCVGGQELMKRRRRGKALLDPPPGLGSKESWEFGYLYQGRSWARLPSPPSPGGWPLSWVKQVVMFPEEKLNELRGVDATLYVRFLRGSFWFALIQLLTTFPILFPVHVEFSDPSIPKKSMTRASISSLVGTSKGLSLLWMHICLLFWVTLSWMATLFWIINGAFELRAANIRASAKELENEDGIMQGDTTYYQHPHPQYAFKDVPSRDRDNPVNGLRLRTIMVSNIPSSLRNEKDLQEYFEYYMSRKVEKPSMGLTSSTQPGFLNKSFAFLFNRAKRLPAHLPSNPLNNRHDREGESEDGKEGKESKRASKRRSLDTPMIERVVVARKMTELASLLERREEILVHLETAHIKLANKALLAVKAAMERKCANKPIGQGASRSAEVVRQRRSLAVDAERGVPQEDGGLDEEERMEQLIDVLGPFVEEFGTQRPLTTRSKKAVSRTSRMAFRKLRTQGSVDDSDNSDSPVNGSAYPPVLSTPTLSSRAGESREQTIWDALLSLPRSSLDAYQPLVNLSHLFRGKIVPSVDYYTAKLNLLTSLITENRAKAVTDYDAVSTAFVTFADPADARRACKYLAVHPNNPLACLVTMAPVYQDIDWIRVMKSSYKGEFLKDWVVNIGVWGFTLFWLFPVSLLVGLVSIQNISLFWPSLKAYLDKHAWESEVLQSFIPTLLVALLAILIPLILLLIAKKAHTITTLSALHDLIMTRYYKFLIVNVLVFFCVGTAALQSFLQSFSSSNSSRLDVIQTVASSFPTAGPFYVGWLIFTTAMHGGFELSLLGLPLIMYPTTSRQVTPRKRAVGIRPRTFNFYYWLPNHTLVIHVLLLFSIFNPFVLPFGTLYFFIQTGVVKNQLLHVYAKNYESDGRVLLIRFVRYSLDGLVLSQAVFLAYMVVLKKSVNVGLAGFLIVFTVLVKVILTRMIRAQYELDDKLQAEIICNNRQREPSEVRDPESEQLIAAVGKPQENGFMKHHKPSASVLTWKLPGWVNFSYSTLQRRGHRPQHRRPNPFGPHRDKDLTRDPESSNPRDQLGQLSPHNLPQAEPSNKTKATPDGYPWQMPAHKLKHDPGLITTGISDPLLTGPVVPHPLPVPWDDQLLVDLPYDNPFYTRAIGNTLWLPRNPSCTLDLDDTVDLKVSLTVEAVAGRLGTWLGLGESDSPEELSQSTRGQDPSPPASTPRSPGPPPALSISEVDGTEEIDLPLVIAKRVQAKEKDVEHTVRPRKSSMLLPRKVSGDQGGSIGPLSTTSKRRPSILDRPLVSPRSFSDGPPPLSATSSGRIRSGSIMSALQLPSAGVERARSSDQEFGLRPDTHAQADFVAANSSSSRISLSIPKLSRSQNVSTAQAIFHEVLEEERQALRDRLEEETAEATKSQSTKSWLTSWMFRKQQD</sequence>
<feature type="region of interest" description="Disordered" evidence="15">
    <location>
        <begin position="1402"/>
        <end position="1445"/>
    </location>
</feature>
<feature type="region of interest" description="Disordered" evidence="15">
    <location>
        <begin position="707"/>
        <end position="741"/>
    </location>
</feature>
<comment type="subcellular location">
    <subcellularLocation>
        <location evidence="1">Membrane</location>
        <topology evidence="1">Multi-pass membrane protein</topology>
    </subcellularLocation>
    <subcellularLocation>
        <location evidence="2">Mitochondrion inner membrane</location>
    </subcellularLocation>
</comment>
<evidence type="ECO:0000259" key="19">
    <source>
        <dbReference type="Pfam" id="PF14703"/>
    </source>
</evidence>
<gene>
    <name evidence="20" type="ORF">AAE3_LOCUS13566</name>
</gene>
<keyword evidence="8" id="KW-0999">Mitochondrion inner membrane</keyword>
<comment type="similarity">
    <text evidence="3">Belongs to the complex I NDUFS4 subunit family.</text>
</comment>
<evidence type="ECO:0000256" key="11">
    <source>
        <dbReference type="ARBA" id="ARBA00022989"/>
    </source>
</evidence>
<evidence type="ECO:0000256" key="10">
    <source>
        <dbReference type="ARBA" id="ARBA00022982"/>
    </source>
</evidence>
<keyword evidence="12" id="KW-0496">Mitochondrion</keyword>
<evidence type="ECO:0000256" key="2">
    <source>
        <dbReference type="ARBA" id="ARBA00004273"/>
    </source>
</evidence>
<evidence type="ECO:0000313" key="20">
    <source>
        <dbReference type="EMBL" id="CAA7271329.1"/>
    </source>
</evidence>
<dbReference type="Proteomes" id="UP000467700">
    <property type="component" value="Unassembled WGS sequence"/>
</dbReference>
<feature type="domain" description="CSC1/OSCA1-like 7TM region" evidence="17">
    <location>
        <begin position="869"/>
        <end position="1143"/>
    </location>
</feature>
<keyword evidence="11 16" id="KW-1133">Transmembrane helix</keyword>
<dbReference type="InterPro" id="IPR045122">
    <property type="entry name" value="Csc1-like"/>
</dbReference>
<dbReference type="GO" id="GO:0005743">
    <property type="term" value="C:mitochondrial inner membrane"/>
    <property type="evidence" value="ECO:0007669"/>
    <property type="project" value="UniProtKB-SubCell"/>
</dbReference>
<organism evidence="20 21">
    <name type="scientific">Cyclocybe aegerita</name>
    <name type="common">Black poplar mushroom</name>
    <name type="synonym">Agrocybe aegerita</name>
    <dbReference type="NCBI Taxonomy" id="1973307"/>
    <lineage>
        <taxon>Eukaryota</taxon>
        <taxon>Fungi</taxon>
        <taxon>Dikarya</taxon>
        <taxon>Basidiomycota</taxon>
        <taxon>Agaricomycotina</taxon>
        <taxon>Agaricomycetes</taxon>
        <taxon>Agaricomycetidae</taxon>
        <taxon>Agaricales</taxon>
        <taxon>Agaricineae</taxon>
        <taxon>Bolbitiaceae</taxon>
        <taxon>Cyclocybe</taxon>
    </lineage>
</organism>
<feature type="transmembrane region" description="Helical" evidence="16">
    <location>
        <begin position="1015"/>
        <end position="1041"/>
    </location>
</feature>
<comment type="similarity">
    <text evidence="4">Belongs to the CSC1 (TC 1.A.17) family.</text>
</comment>
<dbReference type="Pfam" id="PF04800">
    <property type="entry name" value="NDUS4"/>
    <property type="match status" value="1"/>
</dbReference>
<evidence type="ECO:0000313" key="21">
    <source>
        <dbReference type="Proteomes" id="UP000467700"/>
    </source>
</evidence>
<dbReference type="FunFam" id="3.30.160.190:FF:000001">
    <property type="entry name" value="NADH-ubiquinone oxidoreductase 21 kDa subunit mitochondrial"/>
    <property type="match status" value="1"/>
</dbReference>
<dbReference type="Pfam" id="PF13967">
    <property type="entry name" value="RSN1_TM"/>
    <property type="match status" value="1"/>
</dbReference>